<dbReference type="GO" id="GO:0005886">
    <property type="term" value="C:plasma membrane"/>
    <property type="evidence" value="ECO:0007669"/>
    <property type="project" value="TreeGrafter"/>
</dbReference>
<dbReference type="EMBL" id="LT670818">
    <property type="protein sequence ID" value="SHH36751.1"/>
    <property type="molecule type" value="Genomic_DNA"/>
</dbReference>
<name>A0A1M5SE52_9BRAD</name>
<accession>A0A1M5SE52</accession>
<dbReference type="GO" id="GO:0015192">
    <property type="term" value="F:L-phenylalanine transmembrane transporter activity"/>
    <property type="evidence" value="ECO:0007669"/>
    <property type="project" value="TreeGrafter"/>
</dbReference>
<evidence type="ECO:0000313" key="7">
    <source>
        <dbReference type="Proteomes" id="UP000190675"/>
    </source>
</evidence>
<dbReference type="GO" id="GO:1903805">
    <property type="term" value="P:L-valine import across plasma membrane"/>
    <property type="evidence" value="ECO:0007669"/>
    <property type="project" value="TreeGrafter"/>
</dbReference>
<evidence type="ECO:0000259" key="5">
    <source>
        <dbReference type="PROSITE" id="PS50893"/>
    </source>
</evidence>
<dbReference type="PROSITE" id="PS50893">
    <property type="entry name" value="ABC_TRANSPORTER_2"/>
    <property type="match status" value="1"/>
</dbReference>
<sequence>MLSRTKDNLWELSVAGLEVRFGGLVAVSNVSLSLQRNEVLGLIGPNGAGKTTLVNCLTGFQIPTGGSILIGGVDVVGSAPDHIRKTGISRTFQAGRLFRGMTVLQNVEVAAVAMGMARKQAASVAMETMAWLSIDDKADAIAGTLAYTDERRVGIARALVTRPAFILLDEPAAGMSDHECDELMQLISRIPKSFNCGALLIEHNMRIIMGVSHRIHVLDGGRTIAEGTPKEIQQNEAVIEAYLGHYV</sequence>
<dbReference type="GO" id="GO:0016887">
    <property type="term" value="F:ATP hydrolysis activity"/>
    <property type="evidence" value="ECO:0007669"/>
    <property type="project" value="InterPro"/>
</dbReference>
<dbReference type="CDD" id="cd03219">
    <property type="entry name" value="ABC_Mj1267_LivG_branched"/>
    <property type="match status" value="1"/>
</dbReference>
<dbReference type="Pfam" id="PF12399">
    <property type="entry name" value="BCA_ABC_TP_C"/>
    <property type="match status" value="1"/>
</dbReference>
<dbReference type="GO" id="GO:1903806">
    <property type="term" value="P:L-isoleucine import across plasma membrane"/>
    <property type="evidence" value="ECO:0007669"/>
    <property type="project" value="TreeGrafter"/>
</dbReference>
<keyword evidence="3 6" id="KW-0067">ATP-binding</keyword>
<dbReference type="InterPro" id="IPR003439">
    <property type="entry name" value="ABC_transporter-like_ATP-bd"/>
</dbReference>
<evidence type="ECO:0000256" key="1">
    <source>
        <dbReference type="ARBA" id="ARBA00022448"/>
    </source>
</evidence>
<feature type="domain" description="ABC transporter" evidence="5">
    <location>
        <begin position="12"/>
        <end position="245"/>
    </location>
</feature>
<dbReference type="PANTHER" id="PTHR45772:SF7">
    <property type="entry name" value="AMINO ACID ABC TRANSPORTER ATP-BINDING PROTEIN"/>
    <property type="match status" value="1"/>
</dbReference>
<reference evidence="6 7" key="1">
    <citation type="submission" date="2016-11" db="EMBL/GenBank/DDBJ databases">
        <authorList>
            <person name="Jaros S."/>
            <person name="Januszkiewicz K."/>
            <person name="Wedrychowicz H."/>
        </authorList>
    </citation>
    <scope>NUCLEOTIDE SEQUENCE [LARGE SCALE GENOMIC DNA]</scope>
    <source>
        <strain evidence="6 7">GAS242</strain>
    </source>
</reference>
<proteinExistence type="predicted"/>
<protein>
    <submittedName>
        <fullName evidence="6">Amino acid/amide ABC transporter ATP-binding protein 1, HAAT family</fullName>
    </submittedName>
</protein>
<evidence type="ECO:0000256" key="3">
    <source>
        <dbReference type="ARBA" id="ARBA00022840"/>
    </source>
</evidence>
<dbReference type="InterPro" id="IPR032823">
    <property type="entry name" value="BCA_ABC_TP_C"/>
</dbReference>
<keyword evidence="1" id="KW-0813">Transport</keyword>
<dbReference type="PANTHER" id="PTHR45772">
    <property type="entry name" value="CONSERVED COMPONENT OF ABC TRANSPORTER FOR NATURAL AMINO ACIDS-RELATED"/>
    <property type="match status" value="1"/>
</dbReference>
<dbReference type="Proteomes" id="UP000190675">
    <property type="component" value="Chromosome I"/>
</dbReference>
<dbReference type="Gene3D" id="3.40.50.300">
    <property type="entry name" value="P-loop containing nucleotide triphosphate hydrolases"/>
    <property type="match status" value="1"/>
</dbReference>
<evidence type="ECO:0000256" key="4">
    <source>
        <dbReference type="ARBA" id="ARBA00024722"/>
    </source>
</evidence>
<comment type="function">
    <text evidence="4">Involved in beta-(1--&gt;2)glucan export. Transmembrane domains (TMD) form a pore in the inner membrane and the ATP-binding domain (NBD) is responsible for energy generation.</text>
</comment>
<dbReference type="InterPro" id="IPR051120">
    <property type="entry name" value="ABC_AA/LPS_Transport"/>
</dbReference>
<dbReference type="SUPFAM" id="SSF52540">
    <property type="entry name" value="P-loop containing nucleoside triphosphate hydrolases"/>
    <property type="match status" value="1"/>
</dbReference>
<dbReference type="GO" id="GO:0015808">
    <property type="term" value="P:L-alanine transport"/>
    <property type="evidence" value="ECO:0007669"/>
    <property type="project" value="TreeGrafter"/>
</dbReference>
<dbReference type="SMART" id="SM00382">
    <property type="entry name" value="AAA"/>
    <property type="match status" value="1"/>
</dbReference>
<organism evidence="6 7">
    <name type="scientific">Bradyrhizobium erythrophlei</name>
    <dbReference type="NCBI Taxonomy" id="1437360"/>
    <lineage>
        <taxon>Bacteria</taxon>
        <taxon>Pseudomonadati</taxon>
        <taxon>Pseudomonadota</taxon>
        <taxon>Alphaproteobacteria</taxon>
        <taxon>Hyphomicrobiales</taxon>
        <taxon>Nitrobacteraceae</taxon>
        <taxon>Bradyrhizobium</taxon>
    </lineage>
</organism>
<dbReference type="Pfam" id="PF00005">
    <property type="entry name" value="ABC_tran"/>
    <property type="match status" value="1"/>
</dbReference>
<dbReference type="InterPro" id="IPR003593">
    <property type="entry name" value="AAA+_ATPase"/>
</dbReference>
<gene>
    <name evidence="6" type="ORF">SAMN05444169_7089</name>
</gene>
<dbReference type="GO" id="GO:0005524">
    <property type="term" value="F:ATP binding"/>
    <property type="evidence" value="ECO:0007669"/>
    <property type="project" value="UniProtKB-KW"/>
</dbReference>
<dbReference type="InterPro" id="IPR027417">
    <property type="entry name" value="P-loop_NTPase"/>
</dbReference>
<dbReference type="GO" id="GO:0042941">
    <property type="term" value="P:D-alanine transmembrane transport"/>
    <property type="evidence" value="ECO:0007669"/>
    <property type="project" value="TreeGrafter"/>
</dbReference>
<dbReference type="GO" id="GO:0005304">
    <property type="term" value="F:L-valine transmembrane transporter activity"/>
    <property type="evidence" value="ECO:0007669"/>
    <property type="project" value="TreeGrafter"/>
</dbReference>
<evidence type="ECO:0000256" key="2">
    <source>
        <dbReference type="ARBA" id="ARBA00022741"/>
    </source>
</evidence>
<keyword evidence="2" id="KW-0547">Nucleotide-binding</keyword>
<dbReference type="GO" id="GO:0015188">
    <property type="term" value="F:L-isoleucine transmembrane transporter activity"/>
    <property type="evidence" value="ECO:0007669"/>
    <property type="project" value="TreeGrafter"/>
</dbReference>
<dbReference type="AlphaFoldDB" id="A0A1M5SE52"/>
<evidence type="ECO:0000313" key="6">
    <source>
        <dbReference type="EMBL" id="SHH36751.1"/>
    </source>
</evidence>